<keyword evidence="1 6" id="KW-0963">Cytoplasm</keyword>
<accession>A0A081BHV0</accession>
<dbReference type="eggNOG" id="COG0357">
    <property type="taxonomic scope" value="Bacteria"/>
</dbReference>
<dbReference type="SUPFAM" id="SSF53335">
    <property type="entry name" value="S-adenosyl-L-methionine-dependent methyltransferases"/>
    <property type="match status" value="1"/>
</dbReference>
<dbReference type="GO" id="GO:0005829">
    <property type="term" value="C:cytosol"/>
    <property type="evidence" value="ECO:0007669"/>
    <property type="project" value="TreeGrafter"/>
</dbReference>
<dbReference type="PANTHER" id="PTHR31760:SF0">
    <property type="entry name" value="S-ADENOSYL-L-METHIONINE-DEPENDENT METHYLTRANSFERASES SUPERFAMILY PROTEIN"/>
    <property type="match status" value="1"/>
</dbReference>
<feature type="binding site" evidence="6">
    <location>
        <position position="84"/>
    </location>
    <ligand>
        <name>S-adenosyl-L-methionine</name>
        <dbReference type="ChEBI" id="CHEBI:59789"/>
    </ligand>
</feature>
<comment type="subcellular location">
    <subcellularLocation>
        <location evidence="6">Cytoplasm</location>
    </subcellularLocation>
</comment>
<feature type="region of interest" description="Disordered" evidence="7">
    <location>
        <begin position="226"/>
        <end position="245"/>
    </location>
</feature>
<keyword evidence="4 6" id="KW-0808">Transferase</keyword>
<evidence type="ECO:0000256" key="1">
    <source>
        <dbReference type="ARBA" id="ARBA00022490"/>
    </source>
</evidence>
<evidence type="ECO:0000313" key="9">
    <source>
        <dbReference type="Proteomes" id="UP000028700"/>
    </source>
</evidence>
<dbReference type="GO" id="GO:0070043">
    <property type="term" value="F:rRNA (guanine-N7-)-methyltransferase activity"/>
    <property type="evidence" value="ECO:0007669"/>
    <property type="project" value="UniProtKB-UniRule"/>
</dbReference>
<dbReference type="PIRSF" id="PIRSF003078">
    <property type="entry name" value="GidB"/>
    <property type="match status" value="1"/>
</dbReference>
<evidence type="ECO:0000256" key="3">
    <source>
        <dbReference type="ARBA" id="ARBA00022603"/>
    </source>
</evidence>
<dbReference type="AlphaFoldDB" id="A0A081BHV0"/>
<keyword evidence="9" id="KW-1185">Reference proteome</keyword>
<comment type="caution">
    <text evidence="6">Lacks conserved residue(s) required for the propagation of feature annotation.</text>
</comment>
<comment type="caution">
    <text evidence="8">The sequence shown here is derived from an EMBL/GenBank/DDBJ whole genome shotgun (WGS) entry which is preliminary data.</text>
</comment>
<dbReference type="Proteomes" id="UP000028700">
    <property type="component" value="Unassembled WGS sequence"/>
</dbReference>
<gene>
    <name evidence="8" type="primary">gidB</name>
    <name evidence="6" type="synonym">rsmG</name>
    <name evidence="8" type="ORF">LOSG293_090430</name>
</gene>
<keyword evidence="2 6" id="KW-0698">rRNA processing</keyword>
<dbReference type="CDD" id="cd02440">
    <property type="entry name" value="AdoMet_MTases"/>
    <property type="match status" value="1"/>
</dbReference>
<comment type="function">
    <text evidence="6">Specifically methylates the N7 position of a guanine in 16S rRNA.</text>
</comment>
<dbReference type="FunFam" id="3.40.50.150:FF:000041">
    <property type="entry name" value="Ribosomal RNA small subunit methyltransferase G"/>
    <property type="match status" value="1"/>
</dbReference>
<evidence type="ECO:0000313" key="8">
    <source>
        <dbReference type="EMBL" id="GAK47618.1"/>
    </source>
</evidence>
<dbReference type="InterPro" id="IPR003682">
    <property type="entry name" value="rRNA_ssu_MeTfrase_G"/>
</dbReference>
<reference evidence="8" key="1">
    <citation type="journal article" date="2014" name="Genome Announc.">
        <title>Draft Genome Sequence of Lactobacillus oryzae Strain SG293T.</title>
        <authorList>
            <person name="Tanizawa Y."/>
            <person name="Fujisawa T."/>
            <person name="Mochizuki T."/>
            <person name="Kaminuma E."/>
            <person name="Nakamura Y."/>
            <person name="Tohno M."/>
        </authorList>
    </citation>
    <scope>NUCLEOTIDE SEQUENCE [LARGE SCALE GENOMIC DNA]</scope>
    <source>
        <strain evidence="8">SG293</strain>
    </source>
</reference>
<evidence type="ECO:0000256" key="6">
    <source>
        <dbReference type="HAMAP-Rule" id="MF_00074"/>
    </source>
</evidence>
<dbReference type="OrthoDB" id="9808773at2"/>
<dbReference type="PANTHER" id="PTHR31760">
    <property type="entry name" value="S-ADENOSYL-L-METHIONINE-DEPENDENT METHYLTRANSFERASES SUPERFAMILY PROTEIN"/>
    <property type="match status" value="1"/>
</dbReference>
<evidence type="ECO:0000256" key="5">
    <source>
        <dbReference type="ARBA" id="ARBA00022691"/>
    </source>
</evidence>
<sequence>MNPDQFQQLLAEHGVTLNEHQLAQFDTYYQLLVETNEHVNLTTITEKNAVYLKHFFDSITPAFYIEAIRTEPLTICDVGAGAGFPSIPLKIAFPQLDITIVDSLNKRINFLKTLQAKLGLEGVHFYHARAEEFGGRKSEFRERFDLVTARAVARMSVLSEFCLPLTKVGGQFVALKAAQADQELTDAVQAVKLLGGQMGNDVSFDLPFDAGQRNIIVINKVKKTPGKYPRKAGTPAKEPLGNETH</sequence>
<organism evidence="8 9">
    <name type="scientific">Secundilactobacillus oryzae JCM 18671</name>
    <dbReference type="NCBI Taxonomy" id="1291743"/>
    <lineage>
        <taxon>Bacteria</taxon>
        <taxon>Bacillati</taxon>
        <taxon>Bacillota</taxon>
        <taxon>Bacilli</taxon>
        <taxon>Lactobacillales</taxon>
        <taxon>Lactobacillaceae</taxon>
        <taxon>Secundilactobacillus</taxon>
    </lineage>
</organism>
<feature type="binding site" evidence="6">
    <location>
        <position position="150"/>
    </location>
    <ligand>
        <name>S-adenosyl-L-methionine</name>
        <dbReference type="ChEBI" id="CHEBI:59789"/>
    </ligand>
</feature>
<dbReference type="EC" id="2.1.1.-" evidence="6"/>
<evidence type="ECO:0000256" key="2">
    <source>
        <dbReference type="ARBA" id="ARBA00022552"/>
    </source>
</evidence>
<name>A0A081BHV0_9LACO</name>
<keyword evidence="5 6" id="KW-0949">S-adenosyl-L-methionine</keyword>
<comment type="similarity">
    <text evidence="6">Belongs to the methyltransferase superfamily. RNA methyltransferase RsmG family.</text>
</comment>
<protein>
    <recommendedName>
        <fullName evidence="6">Ribosomal RNA small subunit methyltransferase G</fullName>
        <ecNumber evidence="6">2.1.1.-</ecNumber>
    </recommendedName>
    <alternativeName>
        <fullName evidence="6">16S rRNA 7-methylguanosine methyltransferase</fullName>
        <shortName evidence="6">16S rRNA m7G methyltransferase</shortName>
    </alternativeName>
</protein>
<dbReference type="NCBIfam" id="TIGR00138">
    <property type="entry name" value="rsmG_gidB"/>
    <property type="match status" value="1"/>
</dbReference>
<evidence type="ECO:0000256" key="7">
    <source>
        <dbReference type="SAM" id="MobiDB-lite"/>
    </source>
</evidence>
<keyword evidence="3 6" id="KW-0489">Methyltransferase</keyword>
<dbReference type="EMBL" id="BBJM01000009">
    <property type="protein sequence ID" value="GAK47618.1"/>
    <property type="molecule type" value="Genomic_DNA"/>
</dbReference>
<proteinExistence type="inferred from homology"/>
<evidence type="ECO:0000256" key="4">
    <source>
        <dbReference type="ARBA" id="ARBA00022679"/>
    </source>
</evidence>
<dbReference type="Pfam" id="PF02527">
    <property type="entry name" value="GidB"/>
    <property type="match status" value="1"/>
</dbReference>
<feature type="binding site" evidence="6">
    <location>
        <begin position="130"/>
        <end position="131"/>
    </location>
    <ligand>
        <name>S-adenosyl-L-methionine</name>
        <dbReference type="ChEBI" id="CHEBI:59789"/>
    </ligand>
</feature>
<dbReference type="HAMAP" id="MF_00074">
    <property type="entry name" value="16SrRNA_methyltr_G"/>
    <property type="match status" value="1"/>
</dbReference>
<dbReference type="Gene3D" id="3.40.50.150">
    <property type="entry name" value="Vaccinia Virus protein VP39"/>
    <property type="match status" value="1"/>
</dbReference>
<dbReference type="InterPro" id="IPR029063">
    <property type="entry name" value="SAM-dependent_MTases_sf"/>
</dbReference>
<feature type="binding site" evidence="6">
    <location>
        <position position="79"/>
    </location>
    <ligand>
        <name>S-adenosyl-L-methionine</name>
        <dbReference type="ChEBI" id="CHEBI:59789"/>
    </ligand>
</feature>
<dbReference type="STRING" id="1291743.LOSG293_090430"/>
<dbReference type="RefSeq" id="WP_034527110.1">
    <property type="nucleotide sequence ID" value="NZ_BBJM01000009.1"/>
</dbReference>